<dbReference type="PANTHER" id="PTHR30632:SF11">
    <property type="entry name" value="BLR4797 PROTEIN"/>
    <property type="match status" value="1"/>
</dbReference>
<feature type="chain" id="PRO_5021223300" evidence="1">
    <location>
        <begin position="23"/>
        <end position="253"/>
    </location>
</feature>
<dbReference type="SUPFAM" id="SSF53850">
    <property type="entry name" value="Periplasmic binding protein-like II"/>
    <property type="match status" value="1"/>
</dbReference>
<dbReference type="Gene3D" id="3.40.190.10">
    <property type="entry name" value="Periplasmic binding protein-like II"/>
    <property type="match status" value="2"/>
</dbReference>
<evidence type="ECO:0000256" key="1">
    <source>
        <dbReference type="SAM" id="SignalP"/>
    </source>
</evidence>
<dbReference type="Pfam" id="PF13531">
    <property type="entry name" value="SBP_bac_11"/>
    <property type="match status" value="1"/>
</dbReference>
<reference evidence="2 3" key="1">
    <citation type="journal article" date="2019" name="Environ. Microbiol.">
        <title>Species interactions and distinct microbial communities in high Arctic permafrost affected cryosols are associated with the CH4 and CO2 gas fluxes.</title>
        <authorList>
            <person name="Altshuler I."/>
            <person name="Hamel J."/>
            <person name="Turney S."/>
            <person name="Magnuson E."/>
            <person name="Levesque R."/>
            <person name="Greer C."/>
            <person name="Whyte L.G."/>
        </authorList>
    </citation>
    <scope>NUCLEOTIDE SEQUENCE [LARGE SCALE GENOMIC DNA]</scope>
    <source>
        <strain evidence="2 3">S06.C</strain>
    </source>
</reference>
<dbReference type="GO" id="GO:0015689">
    <property type="term" value="P:molybdate ion transport"/>
    <property type="evidence" value="ECO:0007669"/>
    <property type="project" value="TreeGrafter"/>
</dbReference>
<dbReference type="PANTHER" id="PTHR30632">
    <property type="entry name" value="MOLYBDATE-BINDING PERIPLASMIC PROTEIN"/>
    <property type="match status" value="1"/>
</dbReference>
<name>A0A502DY77_9BURK</name>
<dbReference type="PROSITE" id="PS51257">
    <property type="entry name" value="PROKAR_LIPOPROTEIN"/>
    <property type="match status" value="1"/>
</dbReference>
<comment type="caution">
    <text evidence="2">The sequence shown here is derived from an EMBL/GenBank/DDBJ whole genome shotgun (WGS) entry which is preliminary data.</text>
</comment>
<dbReference type="Proteomes" id="UP000319212">
    <property type="component" value="Unassembled WGS sequence"/>
</dbReference>
<keyword evidence="1" id="KW-0732">Signal</keyword>
<evidence type="ECO:0000313" key="2">
    <source>
        <dbReference type="EMBL" id="TPG30455.1"/>
    </source>
</evidence>
<proteinExistence type="predicted"/>
<dbReference type="RefSeq" id="WP_140838414.1">
    <property type="nucleotide sequence ID" value="NZ_RCZI01000001.1"/>
</dbReference>
<organism evidence="2 3">
    <name type="scientific">Variovorax guangxiensis</name>
    <dbReference type="NCBI Taxonomy" id="1775474"/>
    <lineage>
        <taxon>Bacteria</taxon>
        <taxon>Pseudomonadati</taxon>
        <taxon>Pseudomonadota</taxon>
        <taxon>Betaproteobacteria</taxon>
        <taxon>Burkholderiales</taxon>
        <taxon>Comamonadaceae</taxon>
        <taxon>Variovorax</taxon>
    </lineage>
</organism>
<dbReference type="AlphaFoldDB" id="A0A502DY77"/>
<dbReference type="EMBL" id="RCZI01000001">
    <property type="protein sequence ID" value="TPG30455.1"/>
    <property type="molecule type" value="Genomic_DNA"/>
</dbReference>
<accession>A0A502DY77</accession>
<dbReference type="InterPro" id="IPR050682">
    <property type="entry name" value="ModA/WtpA"/>
</dbReference>
<feature type="signal peptide" evidence="1">
    <location>
        <begin position="1"/>
        <end position="22"/>
    </location>
</feature>
<sequence>MRRLLFSLLVPAGALVASCSHADTIKVLTAGAFKQVVVAMAPAFEARTGHTLDIQNDTAGALVKRVGAGERFDVLMLTPGALKTLAAEGRVVPDSVTPLAQVGIGVAVKSGAPRPRIDSVADFKQALLDARKVAYIDPAAGGSSGIYLDGLFQKMGIADAIRAKAVLVPGGLVAERVVTGEADLAVHQISEILPVSGAVLVGPLPEEIQNTTTYAGAVSSDTVHAAAGRSFLATMAGPDAAAVLAAKGMTPAR</sequence>
<gene>
    <name evidence="2" type="ORF">EAH82_02925</name>
</gene>
<evidence type="ECO:0000313" key="3">
    <source>
        <dbReference type="Proteomes" id="UP000319212"/>
    </source>
</evidence>
<dbReference type="GO" id="GO:0030973">
    <property type="term" value="F:molybdate ion binding"/>
    <property type="evidence" value="ECO:0007669"/>
    <property type="project" value="TreeGrafter"/>
</dbReference>
<dbReference type="OrthoDB" id="8216219at2"/>
<protein>
    <submittedName>
        <fullName evidence="2">ABC transporter substrate-binding protein</fullName>
    </submittedName>
</protein>